<dbReference type="Gene3D" id="1.10.287.470">
    <property type="entry name" value="Helix hairpin bin"/>
    <property type="match status" value="1"/>
</dbReference>
<feature type="coiled-coil region" evidence="4">
    <location>
        <begin position="119"/>
        <end position="151"/>
    </location>
</feature>
<organism evidence="8 9">
    <name type="scientific">Pseudogemmobacter lacusdianii</name>
    <dbReference type="NCBI Taxonomy" id="3069608"/>
    <lineage>
        <taxon>Bacteria</taxon>
        <taxon>Pseudomonadati</taxon>
        <taxon>Pseudomonadota</taxon>
        <taxon>Alphaproteobacteria</taxon>
        <taxon>Rhodobacterales</taxon>
        <taxon>Paracoccaceae</taxon>
        <taxon>Pseudogemmobacter</taxon>
    </lineage>
</organism>
<comment type="caution">
    <text evidence="8">The sequence shown here is derived from an EMBL/GenBank/DDBJ whole genome shotgun (WGS) entry which is preliminary data.</text>
</comment>
<dbReference type="NCBIfam" id="TIGR01730">
    <property type="entry name" value="RND_mfp"/>
    <property type="match status" value="1"/>
</dbReference>
<evidence type="ECO:0000256" key="1">
    <source>
        <dbReference type="ARBA" id="ARBA00004196"/>
    </source>
</evidence>
<dbReference type="RefSeq" id="WP_306679824.1">
    <property type="nucleotide sequence ID" value="NZ_JAVDBT010000005.1"/>
</dbReference>
<gene>
    <name evidence="8" type="ORF">Q9295_07085</name>
</gene>
<sequence>MRILPQLLTIAALTVVAVPLAARFMPGSHAALASVGLLAPLSAMGLVPENAEAGGGPRGGGRAIPVVAAPAEELMLRDVVSAIGSARGVQAVALAPEVSGRVLALRVQAGDRVKAGDLMAELDDEAARLALERAELVLADAQATMARVERLTGSGAASTLQRQEAELALRTADLAVQSARRDLADHRLVAPIDGVVGLIEVQAGDLISPTTEVTRIEDRSSLTIDFRVPERVAALIALDNPVEVHAVSAPNQPIEGVISAIDNRVDEASRTLRVQARIGNETDALRAGMAFRVALEFTGAIYPAVDPMAIQWGAEGAYVWVLRAGKAQQLPIRILQRNSENVLVETALQPGDLVVTEGVQALRPGAEASAVAASEAS</sequence>
<keyword evidence="4" id="KW-0175">Coiled coil</keyword>
<comment type="subcellular location">
    <subcellularLocation>
        <location evidence="1">Cell envelope</location>
    </subcellularLocation>
</comment>
<dbReference type="Proteomes" id="UP001239680">
    <property type="component" value="Unassembled WGS sequence"/>
</dbReference>
<comment type="similarity">
    <text evidence="2">Belongs to the membrane fusion protein (MFP) (TC 8.A.1) family.</text>
</comment>
<evidence type="ECO:0000313" key="8">
    <source>
        <dbReference type="EMBL" id="MDQ2066130.1"/>
    </source>
</evidence>
<dbReference type="InterPro" id="IPR058625">
    <property type="entry name" value="MdtA-like_BSH"/>
</dbReference>
<evidence type="ECO:0000259" key="5">
    <source>
        <dbReference type="Pfam" id="PF25917"/>
    </source>
</evidence>
<dbReference type="Pfam" id="PF25917">
    <property type="entry name" value="BSH_RND"/>
    <property type="match status" value="1"/>
</dbReference>
<dbReference type="Gene3D" id="2.40.50.100">
    <property type="match status" value="1"/>
</dbReference>
<keyword evidence="3" id="KW-0813">Transport</keyword>
<evidence type="ECO:0000256" key="3">
    <source>
        <dbReference type="ARBA" id="ARBA00022448"/>
    </source>
</evidence>
<feature type="domain" description="Multidrug resistance protein MdtA-like C-terminal permuted SH3" evidence="7">
    <location>
        <begin position="309"/>
        <end position="360"/>
    </location>
</feature>
<dbReference type="InterPro" id="IPR058627">
    <property type="entry name" value="MdtA-like_C"/>
</dbReference>
<keyword evidence="9" id="KW-1185">Reference proteome</keyword>
<evidence type="ECO:0000256" key="2">
    <source>
        <dbReference type="ARBA" id="ARBA00009477"/>
    </source>
</evidence>
<dbReference type="Gene3D" id="2.40.420.20">
    <property type="match status" value="1"/>
</dbReference>
<dbReference type="InterPro" id="IPR058792">
    <property type="entry name" value="Beta-barrel_RND_2"/>
</dbReference>
<dbReference type="InterPro" id="IPR006143">
    <property type="entry name" value="RND_pump_MFP"/>
</dbReference>
<dbReference type="PANTHER" id="PTHR30469:SF11">
    <property type="entry name" value="BLL4320 PROTEIN"/>
    <property type="match status" value="1"/>
</dbReference>
<evidence type="ECO:0000313" key="9">
    <source>
        <dbReference type="Proteomes" id="UP001239680"/>
    </source>
</evidence>
<name>A0ABU0VY65_9RHOB</name>
<dbReference type="Pfam" id="PF25967">
    <property type="entry name" value="RND-MFP_C"/>
    <property type="match status" value="1"/>
</dbReference>
<evidence type="ECO:0000256" key="4">
    <source>
        <dbReference type="SAM" id="Coils"/>
    </source>
</evidence>
<protein>
    <submittedName>
        <fullName evidence="8">Efflux RND transporter periplasmic adaptor subunit</fullName>
    </submittedName>
</protein>
<evidence type="ECO:0000259" key="6">
    <source>
        <dbReference type="Pfam" id="PF25954"/>
    </source>
</evidence>
<dbReference type="Pfam" id="PF25954">
    <property type="entry name" value="Beta-barrel_RND_2"/>
    <property type="match status" value="1"/>
</dbReference>
<accession>A0ABU0VY65</accession>
<feature type="domain" description="CusB-like beta-barrel" evidence="6">
    <location>
        <begin position="225"/>
        <end position="296"/>
    </location>
</feature>
<reference evidence="8 9" key="1">
    <citation type="submission" date="2023-08" db="EMBL/GenBank/DDBJ databases">
        <title>Characterization of two Paracoccaceae strains isolated from Phycosphere and proposal of Xinfangfangia lacusdiani sp. nov.</title>
        <authorList>
            <person name="Deng Y."/>
            <person name="Zhang Y.Q."/>
        </authorList>
    </citation>
    <scope>NUCLEOTIDE SEQUENCE [LARGE SCALE GENOMIC DNA]</scope>
    <source>
        <strain evidence="8 9">CPCC 101601</strain>
    </source>
</reference>
<proteinExistence type="inferred from homology"/>
<evidence type="ECO:0000259" key="7">
    <source>
        <dbReference type="Pfam" id="PF25967"/>
    </source>
</evidence>
<dbReference type="SUPFAM" id="SSF111369">
    <property type="entry name" value="HlyD-like secretion proteins"/>
    <property type="match status" value="1"/>
</dbReference>
<dbReference type="Gene3D" id="2.40.30.170">
    <property type="match status" value="1"/>
</dbReference>
<dbReference type="EMBL" id="JAVDBT010000005">
    <property type="protein sequence ID" value="MDQ2066130.1"/>
    <property type="molecule type" value="Genomic_DNA"/>
</dbReference>
<feature type="domain" description="Multidrug resistance protein MdtA-like barrel-sandwich hybrid" evidence="5">
    <location>
        <begin position="92"/>
        <end position="209"/>
    </location>
</feature>
<dbReference type="PANTHER" id="PTHR30469">
    <property type="entry name" value="MULTIDRUG RESISTANCE PROTEIN MDTA"/>
    <property type="match status" value="1"/>
</dbReference>